<evidence type="ECO:0000256" key="1">
    <source>
        <dbReference type="SAM" id="MobiDB-lite"/>
    </source>
</evidence>
<feature type="compositionally biased region" description="Polar residues" evidence="1">
    <location>
        <begin position="359"/>
        <end position="388"/>
    </location>
</feature>
<keyword evidence="3" id="KW-1185">Reference proteome</keyword>
<feature type="compositionally biased region" description="Polar residues" evidence="1">
    <location>
        <begin position="289"/>
        <end position="304"/>
    </location>
</feature>
<proteinExistence type="predicted"/>
<feature type="compositionally biased region" description="Low complexity" evidence="1">
    <location>
        <begin position="389"/>
        <end position="400"/>
    </location>
</feature>
<feature type="compositionally biased region" description="Polar residues" evidence="1">
    <location>
        <begin position="538"/>
        <end position="552"/>
    </location>
</feature>
<dbReference type="EMBL" id="JBHFEH010000111">
    <property type="protein sequence ID" value="KAL2046618.1"/>
    <property type="molecule type" value="Genomic_DNA"/>
</dbReference>
<gene>
    <name evidence="2" type="ORF">ABVK25_011699</name>
</gene>
<organism evidence="2 3">
    <name type="scientific">Lepraria finkii</name>
    <dbReference type="NCBI Taxonomy" id="1340010"/>
    <lineage>
        <taxon>Eukaryota</taxon>
        <taxon>Fungi</taxon>
        <taxon>Dikarya</taxon>
        <taxon>Ascomycota</taxon>
        <taxon>Pezizomycotina</taxon>
        <taxon>Lecanoromycetes</taxon>
        <taxon>OSLEUM clade</taxon>
        <taxon>Lecanoromycetidae</taxon>
        <taxon>Lecanorales</taxon>
        <taxon>Lecanorineae</taxon>
        <taxon>Stereocaulaceae</taxon>
        <taxon>Lepraria</taxon>
    </lineage>
</organism>
<protein>
    <submittedName>
        <fullName evidence="2">Uncharacterized protein</fullName>
    </submittedName>
</protein>
<sequence>MDPSSGLAAGVNTFIRIFEVTYQLKAVGEQTADLLSTTRHVETNLNEARRLRRHKVALIDAEERNWIDAVILDTDNAVRAVAQLIEPARVDNTVKSNITFGNKLLWVFRDNPKVRDKHARLTVCHQSLTTVISCLYSKDLVVIAPMPEKLKQDQPPPYDPRMEELFNWRRHRKQRKSFMSLRDADTQRPVSTSSMSTDSCSTSTTVTSPTSSFSVPRKPLNKRSQSTVSASAGAPFIQPTSPFSSPRLGIVERSMSVSSVSTSTIFANPMSSVVRLVGGDDERPMSANWGLSHSTMISPSSENLSPPEAPPRSTVISPMSDTNLSPPDGHEQANSMRLNFLRRQFNSQTSTPSEPEPSNHGTKNPFNSTNSLPLLDGTSSTASWVNHHSSNTSPPQTTPSAFTNTSSSNTIALPDLPEIDSSPAVIITTGYPSSDTNSGLQIKQVYKPYRHPNTAQKSQSSGATSNTSSAFLFSASGSRRPERSYSDGQNPYYDPPKLPGDQRYNPPQYNPLQYDPSSFMAELDSNVGDANDGGMSKENITTQAGGPTSGVPSSIRRGGRSWLMFHAAMNDFGHSMG</sequence>
<feature type="region of interest" description="Disordered" evidence="1">
    <location>
        <begin position="346"/>
        <end position="416"/>
    </location>
</feature>
<feature type="compositionally biased region" description="Low complexity" evidence="1">
    <location>
        <begin position="191"/>
        <end position="214"/>
    </location>
</feature>
<feature type="region of interest" description="Disordered" evidence="1">
    <location>
        <begin position="529"/>
        <end position="554"/>
    </location>
</feature>
<feature type="compositionally biased region" description="Polar residues" evidence="1">
    <location>
        <begin position="401"/>
        <end position="411"/>
    </location>
</feature>
<reference evidence="2 3" key="1">
    <citation type="submission" date="2024-09" db="EMBL/GenBank/DDBJ databases">
        <title>Rethinking Asexuality: The Enigmatic Case of Functional Sexual Genes in Lepraria (Stereocaulaceae).</title>
        <authorList>
            <person name="Doellman M."/>
            <person name="Sun Y."/>
            <person name="Barcenas-Pena A."/>
            <person name="Lumbsch H.T."/>
            <person name="Grewe F."/>
        </authorList>
    </citation>
    <scope>NUCLEOTIDE SEQUENCE [LARGE SCALE GENOMIC DNA]</scope>
    <source>
        <strain evidence="2 3">Grewe 0041</strain>
    </source>
</reference>
<feature type="region of interest" description="Disordered" evidence="1">
    <location>
        <begin position="285"/>
        <end position="332"/>
    </location>
</feature>
<evidence type="ECO:0000313" key="3">
    <source>
        <dbReference type="Proteomes" id="UP001590951"/>
    </source>
</evidence>
<feature type="region of interest" description="Disordered" evidence="1">
    <location>
        <begin position="177"/>
        <end position="245"/>
    </location>
</feature>
<feature type="compositionally biased region" description="Polar residues" evidence="1">
    <location>
        <begin position="314"/>
        <end position="325"/>
    </location>
</feature>
<name>A0ABR4ALI6_9LECA</name>
<dbReference type="Proteomes" id="UP001590951">
    <property type="component" value="Unassembled WGS sequence"/>
</dbReference>
<feature type="region of interest" description="Disordered" evidence="1">
    <location>
        <begin position="475"/>
        <end position="510"/>
    </location>
</feature>
<accession>A0ABR4ALI6</accession>
<evidence type="ECO:0000313" key="2">
    <source>
        <dbReference type="EMBL" id="KAL2046618.1"/>
    </source>
</evidence>
<comment type="caution">
    <text evidence="2">The sequence shown here is derived from an EMBL/GenBank/DDBJ whole genome shotgun (WGS) entry which is preliminary data.</text>
</comment>
<feature type="compositionally biased region" description="Low complexity" evidence="1">
    <location>
        <begin position="349"/>
        <end position="358"/>
    </location>
</feature>